<sequence precursor="true">MKPLFIFSFLIVCLPLLGFPKNKISGSFQTDPIDLNKNNILQNDYWNLRANYEGELGHTPSYPNVYGGEFTSKRVPLIYLEGLIWGGIVKTNDSASEIDTPRVGGIHFRVGTQAGHVIRVDDELIIDASSKGIFKIKKNWQNLHDVDLIKELKVLYNLPESQITLIMLEELRQKYANDWKNWPVNLGAPYVDVNENGIYDPVLDANGYPIPNLGDYPGMDQAEQTLFMVVNDLDSVKVKSLSGAEPLGLEVQITLWSYDTDFLPLAHTIFKRYVFVNKSNHAIDSMFVGQFVDADVGDYSDDLIGCDTLLNLAFAYNGNDVDFEAIKKDLPPPALGYCLLQGPMVETGNTSDVGYKNFNPLNGFKNLPMTSFVYWASGGSLADPPLGVIDYTLQMYNMLNGYIPTNDLKYPTPYVAGSGPNAGQPTKFPLSGDPINDPQGLFGDVDGQGWNMGPSDRRFMMNTGPFTLRPDESQEIILAIIGGLERDRLGAVKQVKNIINYLRAAYQNQLKDVFPKPDVPQVKATPFDEYVVLNWGWDAESVQRIEQQVKNGFRFEGYNVYQLPRADAGLNDPQTVKIATFDLINDVAKISGLKAHPVNGRYYETLLQEGSNSGIKHYLVIKEDQINKIKFYRGSTYYFAVTSYSYNPELPEYPSLESDYQAVSVIIQDEPPGDRYFSEAEQEIEVVASKESDVLCLVNVVDPAAVTGHDYQVYFTQDTDTASATYGTYLWNLKDLTTGLTVLTGQSIKELDEDTPPDKMDEDQLIVDGLLVKVLTKPKGLAAIVQVAGAEGTLTSEQNVWHSLSWINDPNRFYISAGGGNGTIDRLLSGINHANGHDFELRFTNSGGWYLWWDEDSNKVAARVPFEAWDVGPATYDDPSDDIRCLTGGYSGGATPGVFDFAYQDPFFGFAATDWIDIRKPLNEQGSYQAFAQDIESGAFTYQWWNNSVEVLSNIIICDFGGARTLPPSGTVIRFITTKGADQELTFTFTAPDKIEDDLDLMKKDVEKINVFPNPYYAASRLEPDRFTHFVTFNHLPPHAVIRIFTLNGVLVRKLEKNEDSQFLRWDLKNEKGRSVASGMYVIHVDMPELGKQKILKLLVIASEQMH</sequence>
<dbReference type="STRING" id="880073.Cabys_844"/>
<evidence type="ECO:0000313" key="2">
    <source>
        <dbReference type="Proteomes" id="UP000004671"/>
    </source>
</evidence>
<dbReference type="PaxDb" id="880073-Calab_2075"/>
<dbReference type="eggNOG" id="ENOG5032VXB">
    <property type="taxonomic scope" value="Bacteria"/>
</dbReference>
<dbReference type="InParanoid" id="H1XVC9"/>
<dbReference type="AlphaFoldDB" id="H1XVC9"/>
<evidence type="ECO:0000313" key="1">
    <source>
        <dbReference type="EMBL" id="EHO41687.1"/>
    </source>
</evidence>
<dbReference type="OrthoDB" id="9807496at2"/>
<dbReference type="Gene3D" id="2.60.40.4070">
    <property type="match status" value="1"/>
</dbReference>
<evidence type="ECO:0008006" key="3">
    <source>
        <dbReference type="Google" id="ProtNLM"/>
    </source>
</evidence>
<dbReference type="Proteomes" id="UP000004671">
    <property type="component" value="Chromosome"/>
</dbReference>
<protein>
    <recommendedName>
        <fullName evidence="3">Por secretion system C-terminal sorting domain-containing protein</fullName>
    </recommendedName>
</protein>
<name>H1XVC9_CALAY</name>
<proteinExistence type="predicted"/>
<reference evidence="1 2" key="1">
    <citation type="submission" date="2011-09" db="EMBL/GenBank/DDBJ databases">
        <title>The permanent draft genome of Caldithrix abyssi DSM 13497.</title>
        <authorList>
            <consortium name="US DOE Joint Genome Institute (JGI-PGF)"/>
            <person name="Lucas S."/>
            <person name="Han J."/>
            <person name="Lapidus A."/>
            <person name="Bruce D."/>
            <person name="Goodwin L."/>
            <person name="Pitluck S."/>
            <person name="Peters L."/>
            <person name="Kyrpides N."/>
            <person name="Mavromatis K."/>
            <person name="Ivanova N."/>
            <person name="Mikhailova N."/>
            <person name="Chertkov O."/>
            <person name="Detter J.C."/>
            <person name="Tapia R."/>
            <person name="Han C."/>
            <person name="Land M."/>
            <person name="Hauser L."/>
            <person name="Markowitz V."/>
            <person name="Cheng J.-F."/>
            <person name="Hugenholtz P."/>
            <person name="Woyke T."/>
            <person name="Wu D."/>
            <person name="Spring S."/>
            <person name="Brambilla E."/>
            <person name="Klenk H.-P."/>
            <person name="Eisen J.A."/>
        </authorList>
    </citation>
    <scope>NUCLEOTIDE SEQUENCE [LARGE SCALE GENOMIC DNA]</scope>
    <source>
        <strain evidence="1 2">DSM 13497</strain>
    </source>
</reference>
<organism evidence="1 2">
    <name type="scientific">Caldithrix abyssi DSM 13497</name>
    <dbReference type="NCBI Taxonomy" id="880073"/>
    <lineage>
        <taxon>Bacteria</taxon>
        <taxon>Pseudomonadati</taxon>
        <taxon>Calditrichota</taxon>
        <taxon>Calditrichia</taxon>
        <taxon>Calditrichales</taxon>
        <taxon>Calditrichaceae</taxon>
        <taxon>Caldithrix</taxon>
    </lineage>
</organism>
<keyword evidence="2" id="KW-1185">Reference proteome</keyword>
<gene>
    <name evidence="1" type="ORF">Calab_2075</name>
</gene>
<accession>H1XVC9</accession>
<dbReference type="EMBL" id="CM001402">
    <property type="protein sequence ID" value="EHO41687.1"/>
    <property type="molecule type" value="Genomic_DNA"/>
</dbReference>
<dbReference type="HOGENOM" id="CLU_284252_0_0_0"/>